<feature type="transmembrane region" description="Helical" evidence="6">
    <location>
        <begin position="74"/>
        <end position="97"/>
    </location>
</feature>
<keyword evidence="3 6" id="KW-0812">Transmembrane</keyword>
<dbReference type="PANTHER" id="PTHR12308:SF13">
    <property type="entry name" value="ANOCTAMIN-1"/>
    <property type="match status" value="1"/>
</dbReference>
<keyword evidence="4 6" id="KW-1133">Transmembrane helix</keyword>
<dbReference type="Ensembl" id="ENSSORT00005039898.1">
    <property type="protein sequence ID" value="ENSSORP00005038899.1"/>
    <property type="gene ID" value="ENSSORG00005018188.1"/>
</dbReference>
<comment type="subcellular location">
    <subcellularLocation>
        <location evidence="1 6">Membrane</location>
        <topology evidence="1 6">Multi-pass membrane protein</topology>
    </subcellularLocation>
</comment>
<dbReference type="InterPro" id="IPR049452">
    <property type="entry name" value="Anoctamin_TM"/>
</dbReference>
<name>A0A673BCB2_9TELE</name>
<dbReference type="GO" id="GO:0005886">
    <property type="term" value="C:plasma membrane"/>
    <property type="evidence" value="ECO:0007669"/>
    <property type="project" value="TreeGrafter"/>
</dbReference>
<dbReference type="RefSeq" id="XP_029986258.1">
    <property type="nucleotide sequence ID" value="XM_030130398.1"/>
</dbReference>
<comment type="caution">
    <text evidence="6">Lacks conserved residue(s) required for the propagation of feature annotation.</text>
</comment>
<feature type="domain" description="Anoctamin transmembrane" evidence="8">
    <location>
        <begin position="1"/>
        <end position="268"/>
    </location>
</feature>
<dbReference type="GeneID" id="115416582"/>
<dbReference type="InterPro" id="IPR007632">
    <property type="entry name" value="Anoctamin"/>
</dbReference>
<evidence type="ECO:0000256" key="5">
    <source>
        <dbReference type="ARBA" id="ARBA00023136"/>
    </source>
</evidence>
<dbReference type="InParanoid" id="A0A673BCB2"/>
<dbReference type="PANTHER" id="PTHR12308">
    <property type="entry name" value="ANOCTAMIN"/>
    <property type="match status" value="1"/>
</dbReference>
<protein>
    <recommendedName>
        <fullName evidence="6">Anoctamin</fullName>
    </recommendedName>
</protein>
<organism evidence="9 10">
    <name type="scientific">Sphaeramia orbicularis</name>
    <name type="common">orbiculate cardinalfish</name>
    <dbReference type="NCBI Taxonomy" id="375764"/>
    <lineage>
        <taxon>Eukaryota</taxon>
        <taxon>Metazoa</taxon>
        <taxon>Chordata</taxon>
        <taxon>Craniata</taxon>
        <taxon>Vertebrata</taxon>
        <taxon>Euteleostomi</taxon>
        <taxon>Actinopterygii</taxon>
        <taxon>Neopterygii</taxon>
        <taxon>Teleostei</taxon>
        <taxon>Neoteleostei</taxon>
        <taxon>Acanthomorphata</taxon>
        <taxon>Gobiaria</taxon>
        <taxon>Kurtiformes</taxon>
        <taxon>Apogonoidei</taxon>
        <taxon>Apogonidae</taxon>
        <taxon>Apogoninae</taxon>
        <taxon>Sphaeramia</taxon>
    </lineage>
</organism>
<proteinExistence type="inferred from homology"/>
<accession>A0A673BCB2</accession>
<comment type="similarity">
    <text evidence="2 6">Belongs to the anoctamin family.</text>
</comment>
<evidence type="ECO:0000256" key="1">
    <source>
        <dbReference type="ARBA" id="ARBA00004141"/>
    </source>
</evidence>
<dbReference type="Proteomes" id="UP000472271">
    <property type="component" value="Unassembled WGS sequence"/>
</dbReference>
<dbReference type="OrthoDB" id="296386at2759"/>
<evidence type="ECO:0000259" key="8">
    <source>
        <dbReference type="Pfam" id="PF04547"/>
    </source>
</evidence>
<dbReference type="AlphaFoldDB" id="A0A673BCB2"/>
<gene>
    <name evidence="9" type="primary">LOC115416582</name>
</gene>
<keyword evidence="5 6" id="KW-0472">Membrane</keyword>
<evidence type="ECO:0000313" key="9">
    <source>
        <dbReference type="Ensembl" id="ENSSORP00005038899.1"/>
    </source>
</evidence>
<evidence type="ECO:0000256" key="3">
    <source>
        <dbReference type="ARBA" id="ARBA00022692"/>
    </source>
</evidence>
<evidence type="ECO:0000256" key="4">
    <source>
        <dbReference type="ARBA" id="ARBA00022989"/>
    </source>
</evidence>
<evidence type="ECO:0000313" key="10">
    <source>
        <dbReference type="Proteomes" id="UP000472271"/>
    </source>
</evidence>
<sequence length="348" mass="40108">MELCIQLSITMLGKQLIQNNLFEIGVPKLKKLIRYIRSKRGTFQEEERQKKLTRYELDHFLEPFGGLTPEYMEMIIQFGFVTLFVASFPLAPLFALLNNIIEIRLDAKKFVTELRRPVAARAKDIGIWYNILRGVAKVAVIINAFVISFTSDFIPRMVYQYMYSPDGSMHGFVNHTLSYFNVSHFQDGKEPMDPLHLGYPVQVCRYKDYREPPWAQNPYEISKEFWAVLAVRLAFVIIFQNVVMLMSDVVDWLIPDIPKDISLQIHKEKILLVEVFMKEEQSRRLLLDRKVSAGGNHNCNRRSNCANTGAGAGLFNNSNNNSNHSNHNNNSNHSNNHSNHNNSNNHSC</sequence>
<reference evidence="9" key="1">
    <citation type="submission" date="2025-08" db="UniProtKB">
        <authorList>
            <consortium name="Ensembl"/>
        </authorList>
    </citation>
    <scope>IDENTIFICATION</scope>
</reference>
<feature type="region of interest" description="Disordered" evidence="7">
    <location>
        <begin position="316"/>
        <end position="348"/>
    </location>
</feature>
<feature type="transmembrane region" description="Helical" evidence="6">
    <location>
        <begin position="131"/>
        <end position="154"/>
    </location>
</feature>
<dbReference type="GO" id="GO:0005229">
    <property type="term" value="F:intracellularly calcium-gated chloride channel activity"/>
    <property type="evidence" value="ECO:0007669"/>
    <property type="project" value="TreeGrafter"/>
</dbReference>
<reference evidence="9" key="2">
    <citation type="submission" date="2025-09" db="UniProtKB">
        <authorList>
            <consortium name="Ensembl"/>
        </authorList>
    </citation>
    <scope>IDENTIFICATION</scope>
</reference>
<evidence type="ECO:0000256" key="7">
    <source>
        <dbReference type="SAM" id="MobiDB-lite"/>
    </source>
</evidence>
<evidence type="ECO:0000256" key="2">
    <source>
        <dbReference type="ARBA" id="ARBA00009671"/>
    </source>
</evidence>
<dbReference type="Pfam" id="PF04547">
    <property type="entry name" value="Anoctamin"/>
    <property type="match status" value="1"/>
</dbReference>
<keyword evidence="10" id="KW-1185">Reference proteome</keyword>
<evidence type="ECO:0000256" key="6">
    <source>
        <dbReference type="RuleBase" id="RU280814"/>
    </source>
</evidence>